<sequence length="41" mass="4436">MSRKVSSNHESLEGKGSLCKFFLFLAIFAGMSASVILSITQ</sequence>
<feature type="transmembrane region" description="Helical" evidence="1">
    <location>
        <begin position="21"/>
        <end position="40"/>
    </location>
</feature>
<dbReference type="Proteomes" id="UP000031666">
    <property type="component" value="Unassembled WGS sequence"/>
</dbReference>
<protein>
    <submittedName>
        <fullName evidence="2">Uncharacterized protein</fullName>
    </submittedName>
</protein>
<reference evidence="2 3" key="2">
    <citation type="submission" date="2015-01" db="EMBL/GenBank/DDBJ databases">
        <authorList>
            <consortium name="NBRP consortium"/>
            <person name="Sawabe T."/>
            <person name="Meirelles P."/>
            <person name="Feng G."/>
            <person name="Sayaka M."/>
            <person name="Hattori M."/>
            <person name="Ohkuma M."/>
        </authorList>
    </citation>
    <scope>NUCLEOTIDE SEQUENCE [LARGE SCALE GENOMIC DNA]</scope>
    <source>
        <strain evidence="3">JCM 19241</strain>
    </source>
</reference>
<evidence type="ECO:0000313" key="3">
    <source>
        <dbReference type="Proteomes" id="UP000031666"/>
    </source>
</evidence>
<proteinExistence type="predicted"/>
<organism evidence="2 3">
    <name type="scientific">Vibrio ishigakensis</name>
    <dbReference type="NCBI Taxonomy" id="1481914"/>
    <lineage>
        <taxon>Bacteria</taxon>
        <taxon>Pseudomonadati</taxon>
        <taxon>Pseudomonadota</taxon>
        <taxon>Gammaproteobacteria</taxon>
        <taxon>Vibrionales</taxon>
        <taxon>Vibrionaceae</taxon>
        <taxon>Vibrio</taxon>
    </lineage>
</organism>
<evidence type="ECO:0000256" key="1">
    <source>
        <dbReference type="SAM" id="Phobius"/>
    </source>
</evidence>
<gene>
    <name evidence="2" type="ORF">JCM19241_3940</name>
</gene>
<dbReference type="EMBL" id="BBSC01000006">
    <property type="protein sequence ID" value="GAM76403.1"/>
    <property type="molecule type" value="Genomic_DNA"/>
</dbReference>
<evidence type="ECO:0000313" key="2">
    <source>
        <dbReference type="EMBL" id="GAM76403.1"/>
    </source>
</evidence>
<reference evidence="2 3" key="1">
    <citation type="submission" date="2015-01" db="EMBL/GenBank/DDBJ databases">
        <title>Vibrio sp. C94 JCM 19241 whole genome shotgun sequence.</title>
        <authorList>
            <person name="Sawabe T."/>
            <person name="Meirelles P."/>
            <person name="Feng G."/>
            <person name="Sayaka M."/>
            <person name="Hattori M."/>
            <person name="Ohkuma M."/>
        </authorList>
    </citation>
    <scope>NUCLEOTIDE SEQUENCE [LARGE SCALE GENOMIC DNA]</scope>
    <source>
        <strain evidence="3">JCM 19241</strain>
    </source>
</reference>
<comment type="caution">
    <text evidence="2">The sequence shown here is derived from an EMBL/GenBank/DDBJ whole genome shotgun (WGS) entry which is preliminary data.</text>
</comment>
<keyword evidence="1" id="KW-1133">Transmembrane helix</keyword>
<keyword evidence="1" id="KW-0812">Transmembrane</keyword>
<name>A0A0B8QN15_9VIBR</name>
<accession>A0A0B8QN15</accession>
<dbReference type="AlphaFoldDB" id="A0A0B8QN15"/>
<keyword evidence="1" id="KW-0472">Membrane</keyword>